<evidence type="ECO:0008006" key="3">
    <source>
        <dbReference type="Google" id="ProtNLM"/>
    </source>
</evidence>
<dbReference type="EMBL" id="SLVV01000002">
    <property type="protein sequence ID" value="TCN27345.1"/>
    <property type="molecule type" value="Genomic_DNA"/>
</dbReference>
<organism evidence="1 2">
    <name type="scientific">Mesobacillus foraminis</name>
    <dbReference type="NCBI Taxonomy" id="279826"/>
    <lineage>
        <taxon>Bacteria</taxon>
        <taxon>Bacillati</taxon>
        <taxon>Bacillota</taxon>
        <taxon>Bacilli</taxon>
        <taxon>Bacillales</taxon>
        <taxon>Bacillaceae</taxon>
        <taxon>Mesobacillus</taxon>
    </lineage>
</organism>
<dbReference type="AlphaFoldDB" id="A0A4R2BKZ4"/>
<comment type="caution">
    <text evidence="1">The sequence shown here is derived from an EMBL/GenBank/DDBJ whole genome shotgun (WGS) entry which is preliminary data.</text>
</comment>
<evidence type="ECO:0000313" key="1">
    <source>
        <dbReference type="EMBL" id="TCN27345.1"/>
    </source>
</evidence>
<protein>
    <recommendedName>
        <fullName evidence="3">RNA helicase</fullName>
    </recommendedName>
</protein>
<name>A0A4R2BKZ4_9BACI</name>
<evidence type="ECO:0000313" key="2">
    <source>
        <dbReference type="Proteomes" id="UP000295689"/>
    </source>
</evidence>
<dbReference type="RefSeq" id="WP_132002088.1">
    <property type="nucleotide sequence ID" value="NZ_JABUHM010000001.1"/>
</dbReference>
<reference evidence="1 2" key="1">
    <citation type="journal article" date="2015" name="Stand. Genomic Sci.">
        <title>Genomic Encyclopedia of Bacterial and Archaeal Type Strains, Phase III: the genomes of soil and plant-associated and newly described type strains.</title>
        <authorList>
            <person name="Whitman W.B."/>
            <person name="Woyke T."/>
            <person name="Klenk H.P."/>
            <person name="Zhou Y."/>
            <person name="Lilburn T.G."/>
            <person name="Beck B.J."/>
            <person name="De Vos P."/>
            <person name="Vandamme P."/>
            <person name="Eisen J.A."/>
            <person name="Garrity G."/>
            <person name="Hugenholtz P."/>
            <person name="Kyrpides N.C."/>
        </authorList>
    </citation>
    <scope>NUCLEOTIDE SEQUENCE [LARGE SCALE GENOMIC DNA]</scope>
    <source>
        <strain evidence="1 2">CV53</strain>
    </source>
</reference>
<sequence>MKKLTYYIHGGNGRYEPFYEYSTKDVGVDELYARQLCTYFIMRGREYQLISNEMSGEEEILVLEEIGRNVTVKDETGFRGKGLHVEIRRCREEENYTRLALIPCATHFEIIRYLLKDIVDVPALGQMETTSTEIDEDRGVYVIYVKNIGEDI</sequence>
<accession>A0A4R2BKZ4</accession>
<dbReference type="Proteomes" id="UP000295689">
    <property type="component" value="Unassembled WGS sequence"/>
</dbReference>
<proteinExistence type="predicted"/>
<keyword evidence="2" id="KW-1185">Reference proteome</keyword>
<gene>
    <name evidence="1" type="ORF">EV146_102295</name>
</gene>